<accession>A0A0C2NBC6</accession>
<proteinExistence type="predicted"/>
<sequence length="124" mass="14677">MNISNFSSQIIGELMSNSLLMFFWNSYQNFRLIKLPIKTSIYSIKCLNLLIANKQISEILYANKRYFFEKFNQYLNDICDIDPAIDKLSELKRLSTILKTRLDRDNGIKTRKLFEEYDDIQGCI</sequence>
<dbReference type="AlphaFoldDB" id="A0A0C2NBC6"/>
<dbReference type="Proteomes" id="UP000031668">
    <property type="component" value="Unassembled WGS sequence"/>
</dbReference>
<evidence type="ECO:0000313" key="1">
    <source>
        <dbReference type="EMBL" id="KII73610.1"/>
    </source>
</evidence>
<gene>
    <name evidence="1" type="ORF">RF11_16312</name>
</gene>
<keyword evidence="2" id="KW-1185">Reference proteome</keyword>
<name>A0A0C2NBC6_THEKT</name>
<organism evidence="1 2">
    <name type="scientific">Thelohanellus kitauei</name>
    <name type="common">Myxosporean</name>
    <dbReference type="NCBI Taxonomy" id="669202"/>
    <lineage>
        <taxon>Eukaryota</taxon>
        <taxon>Metazoa</taxon>
        <taxon>Cnidaria</taxon>
        <taxon>Myxozoa</taxon>
        <taxon>Myxosporea</taxon>
        <taxon>Bivalvulida</taxon>
        <taxon>Platysporina</taxon>
        <taxon>Myxobolidae</taxon>
        <taxon>Thelohanellus</taxon>
    </lineage>
</organism>
<protein>
    <submittedName>
        <fullName evidence="1">Uncharacterized protein</fullName>
    </submittedName>
</protein>
<dbReference type="EMBL" id="JWZT01000752">
    <property type="protein sequence ID" value="KII73610.1"/>
    <property type="molecule type" value="Genomic_DNA"/>
</dbReference>
<evidence type="ECO:0000313" key="2">
    <source>
        <dbReference type="Proteomes" id="UP000031668"/>
    </source>
</evidence>
<reference evidence="1 2" key="1">
    <citation type="journal article" date="2014" name="Genome Biol. Evol.">
        <title>The genome of the myxosporean Thelohanellus kitauei shows adaptations to nutrient acquisition within its fish host.</title>
        <authorList>
            <person name="Yang Y."/>
            <person name="Xiong J."/>
            <person name="Zhou Z."/>
            <person name="Huo F."/>
            <person name="Miao W."/>
            <person name="Ran C."/>
            <person name="Liu Y."/>
            <person name="Zhang J."/>
            <person name="Feng J."/>
            <person name="Wang M."/>
            <person name="Wang M."/>
            <person name="Wang L."/>
            <person name="Yao B."/>
        </authorList>
    </citation>
    <scope>NUCLEOTIDE SEQUENCE [LARGE SCALE GENOMIC DNA]</scope>
    <source>
        <strain evidence="1">Wuqing</strain>
    </source>
</reference>
<comment type="caution">
    <text evidence="1">The sequence shown here is derived from an EMBL/GenBank/DDBJ whole genome shotgun (WGS) entry which is preliminary data.</text>
</comment>